<name>A0A6A6QN91_9PEZI</name>
<proteinExistence type="predicted"/>
<reference evidence="2" key="1">
    <citation type="journal article" date="2020" name="Stud. Mycol.">
        <title>101 Dothideomycetes genomes: a test case for predicting lifestyles and emergence of pathogens.</title>
        <authorList>
            <person name="Haridas S."/>
            <person name="Albert R."/>
            <person name="Binder M."/>
            <person name="Bloem J."/>
            <person name="Labutti K."/>
            <person name="Salamov A."/>
            <person name="Andreopoulos B."/>
            <person name="Baker S."/>
            <person name="Barry K."/>
            <person name="Bills G."/>
            <person name="Bluhm B."/>
            <person name="Cannon C."/>
            <person name="Castanera R."/>
            <person name="Culley D."/>
            <person name="Daum C."/>
            <person name="Ezra D."/>
            <person name="Gonzalez J."/>
            <person name="Henrissat B."/>
            <person name="Kuo A."/>
            <person name="Liang C."/>
            <person name="Lipzen A."/>
            <person name="Lutzoni F."/>
            <person name="Magnuson J."/>
            <person name="Mondo S."/>
            <person name="Nolan M."/>
            <person name="Ohm R."/>
            <person name="Pangilinan J."/>
            <person name="Park H.-J."/>
            <person name="Ramirez L."/>
            <person name="Alfaro M."/>
            <person name="Sun H."/>
            <person name="Tritt A."/>
            <person name="Yoshinaga Y."/>
            <person name="Zwiers L.-H."/>
            <person name="Turgeon B."/>
            <person name="Goodwin S."/>
            <person name="Spatafora J."/>
            <person name="Crous P."/>
            <person name="Grigoriev I."/>
        </authorList>
    </citation>
    <scope>NUCLEOTIDE SEQUENCE</scope>
    <source>
        <strain evidence="2">CBS 269.34</strain>
    </source>
</reference>
<evidence type="ECO:0008006" key="4">
    <source>
        <dbReference type="Google" id="ProtNLM"/>
    </source>
</evidence>
<dbReference type="OrthoDB" id="5279008at2759"/>
<dbReference type="AlphaFoldDB" id="A0A6A6QN91"/>
<evidence type="ECO:0000313" key="3">
    <source>
        <dbReference type="Proteomes" id="UP000799750"/>
    </source>
</evidence>
<protein>
    <recommendedName>
        <fullName evidence="4">F-box domain-containing protein</fullName>
    </recommendedName>
</protein>
<dbReference type="InterPro" id="IPR036047">
    <property type="entry name" value="F-box-like_dom_sf"/>
</dbReference>
<keyword evidence="3" id="KW-1185">Reference proteome</keyword>
<feature type="region of interest" description="Disordered" evidence="1">
    <location>
        <begin position="1"/>
        <end position="23"/>
    </location>
</feature>
<organism evidence="2 3">
    <name type="scientific">Lophium mytilinum</name>
    <dbReference type="NCBI Taxonomy" id="390894"/>
    <lineage>
        <taxon>Eukaryota</taxon>
        <taxon>Fungi</taxon>
        <taxon>Dikarya</taxon>
        <taxon>Ascomycota</taxon>
        <taxon>Pezizomycotina</taxon>
        <taxon>Dothideomycetes</taxon>
        <taxon>Pleosporomycetidae</taxon>
        <taxon>Mytilinidiales</taxon>
        <taxon>Mytilinidiaceae</taxon>
        <taxon>Lophium</taxon>
    </lineage>
</organism>
<gene>
    <name evidence="2" type="ORF">BU16DRAFT_562669</name>
</gene>
<evidence type="ECO:0000313" key="2">
    <source>
        <dbReference type="EMBL" id="KAF2493702.1"/>
    </source>
</evidence>
<dbReference type="CDD" id="cd09917">
    <property type="entry name" value="F-box_SF"/>
    <property type="match status" value="1"/>
</dbReference>
<dbReference type="EMBL" id="MU004191">
    <property type="protein sequence ID" value="KAF2493702.1"/>
    <property type="molecule type" value="Genomic_DNA"/>
</dbReference>
<dbReference type="Proteomes" id="UP000799750">
    <property type="component" value="Unassembled WGS sequence"/>
</dbReference>
<dbReference type="SUPFAM" id="SSF81383">
    <property type="entry name" value="F-box domain"/>
    <property type="match status" value="1"/>
</dbReference>
<sequence length="494" mass="55956">MSILTHALEPPPEPPEATTSTESRLLSLPTELVRFICGCLDLNSVGSLRQTCKELCIQSNSVFQANYPQAIQLVMTYQNLACLVNLSMDSKLSNRIKYVSFACRAIDRGYVQQLLDPDCNPVKRGVIDQDFQLFYLLLIHQNEMRANGKDVDMLGAAFRNFKNLEAVQISSLPLEKPEDISPNASKTTSLQKHWEHRKLYAPSTIAELGGGYGGGDYHSRYLPREMFTGGILSGILTSKSLYPAHEVIARALKISNISSINVDVSMVLPNLIYHVHDPWDARNSRSWNPTNVAWGNIVQSHLRSLSIRHEDTYESATRVLGLLESAGMHNHIEELQYSNSKSRFLGGWLQRESYDCLHRFPALVRLGISDSFVRAVQLLQFFSRCSATLESISMRDIHLNSLLTWREVFASMAQLPRLSSVFLESLTEDYGPAYHSMRGAHSRVLELHGVGISQSLQKMTQTHIASPFRREYRIFRDSLRTGHEPLWRILFMVE</sequence>
<evidence type="ECO:0000256" key="1">
    <source>
        <dbReference type="SAM" id="MobiDB-lite"/>
    </source>
</evidence>
<accession>A0A6A6QN91</accession>